<dbReference type="SUPFAM" id="SSF46785">
    <property type="entry name" value="Winged helix' DNA-binding domain"/>
    <property type="match status" value="1"/>
</dbReference>
<dbReference type="PATRIC" id="fig|1423760.3.peg.630"/>
<dbReference type="Pfam" id="PF02237">
    <property type="entry name" value="BPL_C"/>
    <property type="match status" value="1"/>
</dbReference>
<dbReference type="PANTHER" id="PTHR12835:SF5">
    <property type="entry name" value="BIOTIN--PROTEIN LIGASE"/>
    <property type="match status" value="1"/>
</dbReference>
<dbReference type="Proteomes" id="UP000050816">
    <property type="component" value="Unassembled WGS sequence"/>
</dbReference>
<reference evidence="7 8" key="1">
    <citation type="journal article" date="2015" name="Genome Announc.">
        <title>Expanding the biotechnology potential of lactobacilli through comparative genomics of 213 strains and associated genera.</title>
        <authorList>
            <person name="Sun Z."/>
            <person name="Harris H.M."/>
            <person name="McCann A."/>
            <person name="Guo C."/>
            <person name="Argimon S."/>
            <person name="Zhang W."/>
            <person name="Yang X."/>
            <person name="Jeffery I.B."/>
            <person name="Cooney J.C."/>
            <person name="Kagawa T.F."/>
            <person name="Liu W."/>
            <person name="Song Y."/>
            <person name="Salvetti E."/>
            <person name="Wrobel A."/>
            <person name="Rasinkangas P."/>
            <person name="Parkhill J."/>
            <person name="Rea M.C."/>
            <person name="O'Sullivan O."/>
            <person name="Ritari J."/>
            <person name="Douillard F.P."/>
            <person name="Paul Ross R."/>
            <person name="Yang R."/>
            <person name="Briner A.E."/>
            <person name="Felis G.E."/>
            <person name="de Vos W.M."/>
            <person name="Barrangou R."/>
            <person name="Klaenhammer T.R."/>
            <person name="Caufield P.W."/>
            <person name="Cui Y."/>
            <person name="Zhang H."/>
            <person name="O'Toole P.W."/>
        </authorList>
    </citation>
    <scope>NUCLEOTIDE SEQUENCE [LARGE SCALE GENOMIC DNA]</scope>
    <source>
        <strain evidence="7 8">DSM 15946</strain>
    </source>
</reference>
<evidence type="ECO:0000256" key="1">
    <source>
        <dbReference type="ARBA" id="ARBA00022598"/>
    </source>
</evidence>
<dbReference type="GO" id="GO:0009249">
    <property type="term" value="P:protein lipoylation"/>
    <property type="evidence" value="ECO:0007669"/>
    <property type="project" value="UniProtKB-ARBA"/>
</dbReference>
<comment type="caution">
    <text evidence="7">The sequence shown here is derived from an EMBL/GenBank/DDBJ whole genome shotgun (WGS) entry which is preliminary data.</text>
</comment>
<proteinExistence type="inferred from homology"/>
<dbReference type="SUPFAM" id="SSF55681">
    <property type="entry name" value="Class II aaRS and biotin synthetases"/>
    <property type="match status" value="1"/>
</dbReference>
<dbReference type="InterPro" id="IPR004143">
    <property type="entry name" value="BPL_LPL_catalytic"/>
</dbReference>
<feature type="binding site" evidence="5">
    <location>
        <position position="115"/>
    </location>
    <ligand>
        <name>biotin</name>
        <dbReference type="ChEBI" id="CHEBI:57586"/>
    </ligand>
</feature>
<dbReference type="RefSeq" id="WP_056955477.1">
    <property type="nucleotide sequence ID" value="NZ_AZFK01000084.1"/>
</dbReference>
<dbReference type="NCBIfam" id="TIGR00121">
    <property type="entry name" value="birA_ligase"/>
    <property type="match status" value="1"/>
</dbReference>
<evidence type="ECO:0000313" key="7">
    <source>
        <dbReference type="EMBL" id="KRL87940.1"/>
    </source>
</evidence>
<accession>A0A0R1U5B5</accession>
<dbReference type="CDD" id="cd16442">
    <property type="entry name" value="BPL"/>
    <property type="match status" value="1"/>
</dbReference>
<dbReference type="Pfam" id="PF03099">
    <property type="entry name" value="BPL_LplA_LipB"/>
    <property type="match status" value="1"/>
</dbReference>
<evidence type="ECO:0000313" key="8">
    <source>
        <dbReference type="Proteomes" id="UP000050816"/>
    </source>
</evidence>
<dbReference type="AlphaFoldDB" id="A0A0R1U5B5"/>
<keyword evidence="5" id="KW-0804">Transcription</keyword>
<evidence type="ECO:0000256" key="2">
    <source>
        <dbReference type="ARBA" id="ARBA00022741"/>
    </source>
</evidence>
<gene>
    <name evidence="5" type="primary">birA</name>
    <name evidence="7" type="ORF">FC43_GL000606</name>
</gene>
<feature type="DNA-binding region" description="H-T-H motif" evidence="5">
    <location>
        <begin position="22"/>
        <end position="41"/>
    </location>
</feature>
<keyword evidence="5" id="KW-0238">DNA-binding</keyword>
<dbReference type="InterPro" id="IPR045864">
    <property type="entry name" value="aa-tRNA-synth_II/BPL/LPL"/>
</dbReference>
<dbReference type="Pfam" id="PF08279">
    <property type="entry name" value="HTH_11"/>
    <property type="match status" value="1"/>
</dbReference>
<dbReference type="EC" id="6.3.4.15" evidence="5"/>
<evidence type="ECO:0000256" key="4">
    <source>
        <dbReference type="ARBA" id="ARBA00023267"/>
    </source>
</evidence>
<dbReference type="GO" id="GO:0016740">
    <property type="term" value="F:transferase activity"/>
    <property type="evidence" value="ECO:0007669"/>
    <property type="project" value="UniProtKB-ARBA"/>
</dbReference>
<dbReference type="Gene3D" id="1.10.10.10">
    <property type="entry name" value="Winged helix-like DNA-binding domain superfamily/Winged helix DNA-binding domain"/>
    <property type="match status" value="1"/>
</dbReference>
<keyword evidence="5" id="KW-0678">Repressor</keyword>
<dbReference type="PANTHER" id="PTHR12835">
    <property type="entry name" value="BIOTIN PROTEIN LIGASE"/>
    <property type="match status" value="1"/>
</dbReference>
<comment type="function">
    <text evidence="5">Acts both as a biotin--[acetyl-CoA-carboxylase] ligase and a repressor.</text>
</comment>
<dbReference type="InterPro" id="IPR036390">
    <property type="entry name" value="WH_DNA-bd_sf"/>
</dbReference>
<dbReference type="InterPro" id="IPR004408">
    <property type="entry name" value="Biotin_CoA_COase_ligase"/>
</dbReference>
<keyword evidence="4 5" id="KW-0092">Biotin</keyword>
<keyword evidence="3 5" id="KW-0067">ATP-binding</keyword>
<evidence type="ECO:0000256" key="5">
    <source>
        <dbReference type="HAMAP-Rule" id="MF_00978"/>
    </source>
</evidence>
<dbReference type="InterPro" id="IPR008988">
    <property type="entry name" value="Transcriptional_repressor_C"/>
</dbReference>
<dbReference type="Gene3D" id="3.30.930.10">
    <property type="entry name" value="Bira Bifunctional Protein, Domain 2"/>
    <property type="match status" value="1"/>
</dbReference>
<name>A0A0R1U5B5_9LACO</name>
<dbReference type="PROSITE" id="PS51733">
    <property type="entry name" value="BPL_LPL_CATALYTIC"/>
    <property type="match status" value="1"/>
</dbReference>
<evidence type="ECO:0000259" key="6">
    <source>
        <dbReference type="PROSITE" id="PS51733"/>
    </source>
</evidence>
<organism evidence="7 8">
    <name type="scientific">Limosilactobacillus ingluviei DSM 15946</name>
    <dbReference type="NCBI Taxonomy" id="1423760"/>
    <lineage>
        <taxon>Bacteria</taxon>
        <taxon>Bacillati</taxon>
        <taxon>Bacillota</taxon>
        <taxon>Bacilli</taxon>
        <taxon>Lactobacillales</taxon>
        <taxon>Lactobacillaceae</taxon>
        <taxon>Limosilactobacillus</taxon>
    </lineage>
</organism>
<keyword evidence="1 5" id="KW-0436">Ligase</keyword>
<comment type="similarity">
    <text evidence="5">Belongs to the biotin--protein ligase family.</text>
</comment>
<dbReference type="InterPro" id="IPR036388">
    <property type="entry name" value="WH-like_DNA-bd_sf"/>
</dbReference>
<dbReference type="GO" id="GO:0003677">
    <property type="term" value="F:DNA binding"/>
    <property type="evidence" value="ECO:0007669"/>
    <property type="project" value="UniProtKB-UniRule"/>
</dbReference>
<dbReference type="GO" id="GO:0005524">
    <property type="term" value="F:ATP binding"/>
    <property type="evidence" value="ECO:0007669"/>
    <property type="project" value="UniProtKB-UniRule"/>
</dbReference>
<dbReference type="InterPro" id="IPR013196">
    <property type="entry name" value="HTH_11"/>
</dbReference>
<comment type="caution">
    <text evidence="5">Lacks conserved residue(s) required for the propagation of feature annotation.</text>
</comment>
<dbReference type="GO" id="GO:0004077">
    <property type="term" value="F:biotin--[biotin carboxyl-carrier protein] ligase activity"/>
    <property type="evidence" value="ECO:0007669"/>
    <property type="project" value="UniProtKB-UniRule"/>
</dbReference>
<dbReference type="HAMAP" id="MF_00978">
    <property type="entry name" value="Bifunct_BirA"/>
    <property type="match status" value="1"/>
</dbReference>
<keyword evidence="2 5" id="KW-0547">Nucleotide-binding</keyword>
<feature type="binding site" evidence="5">
    <location>
        <position position="187"/>
    </location>
    <ligand>
        <name>biotin</name>
        <dbReference type="ChEBI" id="CHEBI:57586"/>
    </ligand>
</feature>
<dbReference type="InterPro" id="IPR030855">
    <property type="entry name" value="Bifunct_BirA"/>
</dbReference>
<dbReference type="EMBL" id="AZFK01000084">
    <property type="protein sequence ID" value="KRL87940.1"/>
    <property type="molecule type" value="Genomic_DNA"/>
</dbReference>
<dbReference type="InterPro" id="IPR003142">
    <property type="entry name" value="BPL_C"/>
</dbReference>
<dbReference type="Gene3D" id="2.30.30.100">
    <property type="match status" value="1"/>
</dbReference>
<dbReference type="GO" id="GO:0005737">
    <property type="term" value="C:cytoplasm"/>
    <property type="evidence" value="ECO:0007669"/>
    <property type="project" value="TreeGrafter"/>
</dbReference>
<protein>
    <recommendedName>
        <fullName evidence="5">Bifunctional ligase/repressor BirA</fullName>
    </recommendedName>
    <alternativeName>
        <fullName evidence="5">Biotin--[acetyl-CoA-carboxylase] ligase</fullName>
        <ecNumber evidence="5">6.3.4.15</ecNumber>
    </alternativeName>
    <alternativeName>
        <fullName evidence="5">Biotin--protein ligase</fullName>
    </alternativeName>
    <alternativeName>
        <fullName evidence="5">Biotin-[acetyl-CoA carboxylase] synthetase</fullName>
    </alternativeName>
</protein>
<comment type="catalytic activity">
    <reaction evidence="5">
        <text>biotin + L-lysyl-[protein] + ATP = N(6)-biotinyl-L-lysyl-[protein] + AMP + diphosphate + H(+)</text>
        <dbReference type="Rhea" id="RHEA:11756"/>
        <dbReference type="Rhea" id="RHEA-COMP:9752"/>
        <dbReference type="Rhea" id="RHEA-COMP:10505"/>
        <dbReference type="ChEBI" id="CHEBI:15378"/>
        <dbReference type="ChEBI" id="CHEBI:29969"/>
        <dbReference type="ChEBI" id="CHEBI:30616"/>
        <dbReference type="ChEBI" id="CHEBI:33019"/>
        <dbReference type="ChEBI" id="CHEBI:57586"/>
        <dbReference type="ChEBI" id="CHEBI:83144"/>
        <dbReference type="ChEBI" id="CHEBI:456215"/>
        <dbReference type="EC" id="6.3.4.15"/>
    </reaction>
</comment>
<sequence length="324" mass="34887">MQSTKEQVLAYLLHHAGTFVTGQALADQLNLSRESIWKAIQALRQAGFQIQGQAAKGYCYQGTAQLAAPVIEHACRQFKGAITVLTTTPSTQDEAKNYLSRHTLTTPRAWLAEEQTAGYGRRGRAFYSPAQRGLYFSLACRLPQPLLHPGLLTTGIAEAVRTVLQQFYPQAALSLKWVNDVYCNGKKAVGILTETMMDLETQTAQTVVIGCGMNLTGDAFPADLTAKAGALGPGEKVDRNQLAAALLDAIIQRVGDYQTGAFLPAYRQHSLVLGKEVELQGHHETITGAAVAIDEHGALVVATPTGPRTVVSGEVVKVNIHPNK</sequence>
<dbReference type="GO" id="GO:0006355">
    <property type="term" value="P:regulation of DNA-templated transcription"/>
    <property type="evidence" value="ECO:0007669"/>
    <property type="project" value="UniProtKB-UniRule"/>
</dbReference>
<dbReference type="SUPFAM" id="SSF50037">
    <property type="entry name" value="C-terminal domain of transcriptional repressors"/>
    <property type="match status" value="1"/>
</dbReference>
<keyword evidence="5" id="KW-0805">Transcription regulation</keyword>
<feature type="domain" description="BPL/LPL catalytic" evidence="6">
    <location>
        <begin position="77"/>
        <end position="258"/>
    </location>
</feature>
<evidence type="ECO:0000256" key="3">
    <source>
        <dbReference type="ARBA" id="ARBA00022840"/>
    </source>
</evidence>